<evidence type="ECO:0000313" key="3">
    <source>
        <dbReference type="Proteomes" id="UP001371456"/>
    </source>
</evidence>
<gene>
    <name evidence="2" type="ORF">RDI58_018181</name>
</gene>
<dbReference type="SUPFAM" id="SSF56112">
    <property type="entry name" value="Protein kinase-like (PK-like)"/>
    <property type="match status" value="1"/>
</dbReference>
<evidence type="ECO:0000313" key="2">
    <source>
        <dbReference type="EMBL" id="KAK6784726.1"/>
    </source>
</evidence>
<reference evidence="2 3" key="1">
    <citation type="submission" date="2024-02" db="EMBL/GenBank/DDBJ databases">
        <title>de novo genome assembly of Solanum bulbocastanum strain 11H21.</title>
        <authorList>
            <person name="Hosaka A.J."/>
        </authorList>
    </citation>
    <scope>NUCLEOTIDE SEQUENCE [LARGE SCALE GENOMIC DNA]</scope>
    <source>
        <tissue evidence="2">Young leaves</tissue>
    </source>
</reference>
<proteinExistence type="predicted"/>
<sequence length="105" mass="12056">MMTSMLRSLILVWPNDLVLVKVISQLDSTFGYVAPEYENTRLLNEKSDISSFGGRVIRIDHRKRSCGLWSSCPRFFSSSYIQLVIIVLECAQLLDFFFPGIFEAK</sequence>
<protein>
    <submittedName>
        <fullName evidence="2">Uncharacterized protein</fullName>
    </submittedName>
</protein>
<feature type="chain" id="PRO_5042972047" evidence="1">
    <location>
        <begin position="21"/>
        <end position="105"/>
    </location>
</feature>
<evidence type="ECO:0000256" key="1">
    <source>
        <dbReference type="SAM" id="SignalP"/>
    </source>
</evidence>
<feature type="signal peptide" evidence="1">
    <location>
        <begin position="1"/>
        <end position="20"/>
    </location>
</feature>
<dbReference type="AlphaFoldDB" id="A0AAN8TG19"/>
<dbReference type="Proteomes" id="UP001371456">
    <property type="component" value="Unassembled WGS sequence"/>
</dbReference>
<keyword evidence="1" id="KW-0732">Signal</keyword>
<dbReference type="EMBL" id="JBANQN010000007">
    <property type="protein sequence ID" value="KAK6784726.1"/>
    <property type="molecule type" value="Genomic_DNA"/>
</dbReference>
<name>A0AAN8TG19_SOLBU</name>
<keyword evidence="3" id="KW-1185">Reference proteome</keyword>
<comment type="caution">
    <text evidence="2">The sequence shown here is derived from an EMBL/GenBank/DDBJ whole genome shotgun (WGS) entry which is preliminary data.</text>
</comment>
<accession>A0AAN8TG19</accession>
<dbReference type="InterPro" id="IPR011009">
    <property type="entry name" value="Kinase-like_dom_sf"/>
</dbReference>
<organism evidence="2 3">
    <name type="scientific">Solanum bulbocastanum</name>
    <name type="common">Wild potato</name>
    <dbReference type="NCBI Taxonomy" id="147425"/>
    <lineage>
        <taxon>Eukaryota</taxon>
        <taxon>Viridiplantae</taxon>
        <taxon>Streptophyta</taxon>
        <taxon>Embryophyta</taxon>
        <taxon>Tracheophyta</taxon>
        <taxon>Spermatophyta</taxon>
        <taxon>Magnoliopsida</taxon>
        <taxon>eudicotyledons</taxon>
        <taxon>Gunneridae</taxon>
        <taxon>Pentapetalae</taxon>
        <taxon>asterids</taxon>
        <taxon>lamiids</taxon>
        <taxon>Solanales</taxon>
        <taxon>Solanaceae</taxon>
        <taxon>Solanoideae</taxon>
        <taxon>Solaneae</taxon>
        <taxon>Solanum</taxon>
    </lineage>
</organism>